<dbReference type="Proteomes" id="UP000054683">
    <property type="component" value="Unassembled WGS sequence"/>
</dbReference>
<evidence type="ECO:0000313" key="2">
    <source>
        <dbReference type="Proteomes" id="UP000054683"/>
    </source>
</evidence>
<accession>A0A158K082</accession>
<gene>
    <name evidence="1" type="ORF">AWB69_09213</name>
</gene>
<dbReference type="AlphaFoldDB" id="A0A158K082"/>
<name>A0A158K082_9BURK</name>
<sequence length="83" mass="8970">MPDIADRHTDPKFAAVCLLALGIVHAGTKHIELKLTDAALHAKQQAVVCPARIVHTVEVDYARFDKTAKLEKMVPVAPVSSEA</sequence>
<protein>
    <submittedName>
        <fullName evidence="1">Uncharacterized protein</fullName>
    </submittedName>
</protein>
<reference evidence="1 2" key="1">
    <citation type="submission" date="2016-01" db="EMBL/GenBank/DDBJ databases">
        <authorList>
            <person name="Oliw E.H."/>
        </authorList>
    </citation>
    <scope>NUCLEOTIDE SEQUENCE [LARGE SCALE GENOMIC DNA]</scope>
    <source>
        <strain evidence="1">LMG 27134</strain>
    </source>
</reference>
<evidence type="ECO:0000313" key="1">
    <source>
        <dbReference type="EMBL" id="SAL74556.1"/>
    </source>
</evidence>
<proteinExistence type="predicted"/>
<organism evidence="1 2">
    <name type="scientific">Caballeronia udeis</name>
    <dbReference type="NCBI Taxonomy" id="1232866"/>
    <lineage>
        <taxon>Bacteria</taxon>
        <taxon>Pseudomonadati</taxon>
        <taxon>Pseudomonadota</taxon>
        <taxon>Betaproteobacteria</taxon>
        <taxon>Burkholderiales</taxon>
        <taxon>Burkholderiaceae</taxon>
        <taxon>Caballeronia</taxon>
    </lineage>
</organism>
<dbReference type="EMBL" id="FCOK02000161">
    <property type="protein sequence ID" value="SAL74556.1"/>
    <property type="molecule type" value="Genomic_DNA"/>
</dbReference>